<evidence type="ECO:0000256" key="1">
    <source>
        <dbReference type="SAM" id="MobiDB-lite"/>
    </source>
</evidence>
<sequence>MGGARRHAGWTGGGRAGTRNERWGRGRAMGSGARGRAVGGGALWQMSSRCAGAAAERGEGAR</sequence>
<organism evidence="2 3">
    <name type="scientific">Oryza sativa subsp. japonica</name>
    <name type="common">Rice</name>
    <dbReference type="NCBI Taxonomy" id="39947"/>
    <lineage>
        <taxon>Eukaryota</taxon>
        <taxon>Viridiplantae</taxon>
        <taxon>Streptophyta</taxon>
        <taxon>Embryophyta</taxon>
        <taxon>Tracheophyta</taxon>
        <taxon>Spermatophyta</taxon>
        <taxon>Magnoliopsida</taxon>
        <taxon>Liliopsida</taxon>
        <taxon>Poales</taxon>
        <taxon>Poaceae</taxon>
        <taxon>BOP clade</taxon>
        <taxon>Oryzoideae</taxon>
        <taxon>Oryzeae</taxon>
        <taxon>Oryzinae</taxon>
        <taxon>Oryza</taxon>
        <taxon>Oryza sativa</taxon>
    </lineage>
</organism>
<protein>
    <submittedName>
        <fullName evidence="2">Uncharacterized protein</fullName>
    </submittedName>
</protein>
<accession>Q6K659</accession>
<name>Q6K659_ORYSJ</name>
<evidence type="ECO:0000313" key="2">
    <source>
        <dbReference type="EMBL" id="BAD23221.1"/>
    </source>
</evidence>
<feature type="region of interest" description="Disordered" evidence="1">
    <location>
        <begin position="1"/>
        <end position="43"/>
    </location>
</feature>
<feature type="compositionally biased region" description="Gly residues" evidence="1">
    <location>
        <begin position="27"/>
        <end position="42"/>
    </location>
</feature>
<evidence type="ECO:0000313" key="3">
    <source>
        <dbReference type="Proteomes" id="UP000000763"/>
    </source>
</evidence>
<gene>
    <name evidence="2" type="primary">OJ1003_F04.13</name>
</gene>
<reference evidence="3" key="1">
    <citation type="journal article" date="2005" name="Nature">
        <title>The map-based sequence of the rice genome.</title>
        <authorList>
            <consortium name="International rice genome sequencing project (IRGSP)"/>
            <person name="Matsumoto T."/>
            <person name="Wu J."/>
            <person name="Kanamori H."/>
            <person name="Katayose Y."/>
            <person name="Fujisawa M."/>
            <person name="Namiki N."/>
            <person name="Mizuno H."/>
            <person name="Yamamoto K."/>
            <person name="Antonio B.A."/>
            <person name="Baba T."/>
            <person name="Sakata K."/>
            <person name="Nagamura Y."/>
            <person name="Aoki H."/>
            <person name="Arikawa K."/>
            <person name="Arita K."/>
            <person name="Bito T."/>
            <person name="Chiden Y."/>
            <person name="Fujitsuka N."/>
            <person name="Fukunaka R."/>
            <person name="Hamada M."/>
            <person name="Harada C."/>
            <person name="Hayashi A."/>
            <person name="Hijishita S."/>
            <person name="Honda M."/>
            <person name="Hosokawa S."/>
            <person name="Ichikawa Y."/>
            <person name="Idonuma A."/>
            <person name="Iijima M."/>
            <person name="Ikeda M."/>
            <person name="Ikeno M."/>
            <person name="Ito K."/>
            <person name="Ito S."/>
            <person name="Ito T."/>
            <person name="Ito Y."/>
            <person name="Ito Y."/>
            <person name="Iwabuchi A."/>
            <person name="Kamiya K."/>
            <person name="Karasawa W."/>
            <person name="Kurita K."/>
            <person name="Katagiri S."/>
            <person name="Kikuta A."/>
            <person name="Kobayashi H."/>
            <person name="Kobayashi N."/>
            <person name="Machita K."/>
            <person name="Maehara T."/>
            <person name="Masukawa M."/>
            <person name="Mizubayashi T."/>
            <person name="Mukai Y."/>
            <person name="Nagasaki H."/>
            <person name="Nagata Y."/>
            <person name="Naito S."/>
            <person name="Nakashima M."/>
            <person name="Nakama Y."/>
            <person name="Nakamichi Y."/>
            <person name="Nakamura M."/>
            <person name="Meguro A."/>
            <person name="Negishi M."/>
            <person name="Ohta I."/>
            <person name="Ohta T."/>
            <person name="Okamoto M."/>
            <person name="Ono N."/>
            <person name="Saji S."/>
            <person name="Sakaguchi M."/>
            <person name="Sakai K."/>
            <person name="Shibata M."/>
            <person name="Shimokawa T."/>
            <person name="Song J."/>
            <person name="Takazaki Y."/>
            <person name="Terasawa K."/>
            <person name="Tsugane M."/>
            <person name="Tsuji K."/>
            <person name="Ueda S."/>
            <person name="Waki K."/>
            <person name="Yamagata H."/>
            <person name="Yamamoto M."/>
            <person name="Yamamoto S."/>
            <person name="Yamane H."/>
            <person name="Yoshiki S."/>
            <person name="Yoshihara R."/>
            <person name="Yukawa K."/>
            <person name="Zhong H."/>
            <person name="Yano M."/>
            <person name="Yuan Q."/>
            <person name="Ouyang S."/>
            <person name="Liu J."/>
            <person name="Jones K.M."/>
            <person name="Gansberger K."/>
            <person name="Moffat K."/>
            <person name="Hill J."/>
            <person name="Bera J."/>
            <person name="Fadrosh D."/>
            <person name="Jin S."/>
            <person name="Johri S."/>
            <person name="Kim M."/>
            <person name="Overton L."/>
            <person name="Reardon M."/>
            <person name="Tsitrin T."/>
            <person name="Vuong H."/>
            <person name="Weaver B."/>
            <person name="Ciecko A."/>
            <person name="Tallon L."/>
            <person name="Jackson J."/>
            <person name="Pai G."/>
            <person name="Aken S.V."/>
            <person name="Utterback T."/>
            <person name="Reidmuller S."/>
            <person name="Feldblyum T."/>
            <person name="Hsiao J."/>
            <person name="Zismann V."/>
            <person name="Iobst S."/>
            <person name="de Vazeille A.R."/>
            <person name="Buell C.R."/>
            <person name="Ying K."/>
            <person name="Li Y."/>
            <person name="Lu T."/>
            <person name="Huang Y."/>
            <person name="Zhao Q."/>
            <person name="Feng Q."/>
            <person name="Zhang L."/>
            <person name="Zhu J."/>
            <person name="Weng Q."/>
            <person name="Mu J."/>
            <person name="Lu Y."/>
            <person name="Fan D."/>
            <person name="Liu Y."/>
            <person name="Guan J."/>
            <person name="Zhang Y."/>
            <person name="Yu S."/>
            <person name="Liu X."/>
            <person name="Zhang Y."/>
            <person name="Hong G."/>
            <person name="Han B."/>
            <person name="Choisne N."/>
            <person name="Demange N."/>
            <person name="Orjeda G."/>
            <person name="Samain S."/>
            <person name="Cattolico L."/>
            <person name="Pelletier E."/>
            <person name="Couloux A."/>
            <person name="Segurens B."/>
            <person name="Wincker P."/>
            <person name="D'Hont A."/>
            <person name="Scarpelli C."/>
            <person name="Weissenbach J."/>
            <person name="Salanoubat M."/>
            <person name="Quetier F."/>
            <person name="Yu Y."/>
            <person name="Kim H.R."/>
            <person name="Rambo T."/>
            <person name="Currie J."/>
            <person name="Collura K."/>
            <person name="Luo M."/>
            <person name="Yang T."/>
            <person name="Ammiraju J.S.S."/>
            <person name="Engler F."/>
            <person name="Soderlund C."/>
            <person name="Wing R.A."/>
            <person name="Palmer L.E."/>
            <person name="de la Bastide M."/>
            <person name="Spiegel L."/>
            <person name="Nascimento L."/>
            <person name="Zutavern T."/>
            <person name="O'Shaughnessy A."/>
            <person name="Dike S."/>
            <person name="Dedhia N."/>
            <person name="Preston R."/>
            <person name="Balija V."/>
            <person name="McCombie W.R."/>
            <person name="Chow T."/>
            <person name="Chen H."/>
            <person name="Chung M."/>
            <person name="Chen C."/>
            <person name="Shaw J."/>
            <person name="Wu H."/>
            <person name="Hsiao K."/>
            <person name="Chao Y."/>
            <person name="Chu M."/>
            <person name="Cheng C."/>
            <person name="Hour A."/>
            <person name="Lee P."/>
            <person name="Lin S."/>
            <person name="Lin Y."/>
            <person name="Liou J."/>
            <person name="Liu S."/>
            <person name="Hsing Y."/>
            <person name="Raghuvanshi S."/>
            <person name="Mohanty A."/>
            <person name="Bharti A.K."/>
            <person name="Gaur A."/>
            <person name="Gupta V."/>
            <person name="Kumar D."/>
            <person name="Ravi V."/>
            <person name="Vij S."/>
            <person name="Kapur A."/>
            <person name="Khurana P."/>
            <person name="Khurana P."/>
            <person name="Khurana J.P."/>
            <person name="Tyagi A.K."/>
            <person name="Gaikwad K."/>
            <person name="Singh A."/>
            <person name="Dalal V."/>
            <person name="Srivastava S."/>
            <person name="Dixit A."/>
            <person name="Pal A.K."/>
            <person name="Ghazi I.A."/>
            <person name="Yadav M."/>
            <person name="Pandit A."/>
            <person name="Bhargava A."/>
            <person name="Sureshbabu K."/>
            <person name="Batra K."/>
            <person name="Sharma T.R."/>
            <person name="Mohapatra T."/>
            <person name="Singh N.K."/>
            <person name="Messing J."/>
            <person name="Nelson A.B."/>
            <person name="Fuks G."/>
            <person name="Kavchok S."/>
            <person name="Keizer G."/>
            <person name="Linton E."/>
            <person name="Llaca V."/>
            <person name="Song R."/>
            <person name="Tanyolac B."/>
            <person name="Young S."/>
            <person name="Ho-Il K."/>
            <person name="Hahn J.H."/>
            <person name="Sangsakoo G."/>
            <person name="Vanavichit A."/>
            <person name="de Mattos Luiz.A.T."/>
            <person name="Zimmer P.D."/>
            <person name="Malone G."/>
            <person name="Dellagostin O."/>
            <person name="de Oliveira A.C."/>
            <person name="Bevan M."/>
            <person name="Bancroft I."/>
            <person name="Minx P."/>
            <person name="Cordum H."/>
            <person name="Wilson R."/>
            <person name="Cheng Z."/>
            <person name="Jin W."/>
            <person name="Jiang J."/>
            <person name="Leong S.A."/>
            <person name="Iwama H."/>
            <person name="Gojobori T."/>
            <person name="Itoh T."/>
            <person name="Niimura Y."/>
            <person name="Fujii Y."/>
            <person name="Habara T."/>
            <person name="Sakai H."/>
            <person name="Sato Y."/>
            <person name="Wilson G."/>
            <person name="Kumar K."/>
            <person name="McCouch S."/>
            <person name="Juretic N."/>
            <person name="Hoen D."/>
            <person name="Wright S."/>
            <person name="Bruskiewich R."/>
            <person name="Bureau T."/>
            <person name="Miyao A."/>
            <person name="Hirochika H."/>
            <person name="Nishikawa T."/>
            <person name="Kadowaki K."/>
            <person name="Sugiura M."/>
            <person name="Burr B."/>
            <person name="Sasaki T."/>
        </authorList>
    </citation>
    <scope>NUCLEOTIDE SEQUENCE [LARGE SCALE GENOMIC DNA]</scope>
    <source>
        <strain evidence="3">cv. Nipponbare</strain>
    </source>
</reference>
<dbReference type="EMBL" id="AP005285">
    <property type="protein sequence ID" value="BAD23221.1"/>
    <property type="molecule type" value="Genomic_DNA"/>
</dbReference>
<reference evidence="3" key="2">
    <citation type="journal article" date="2008" name="Nucleic Acids Res.">
        <title>The rice annotation project database (RAP-DB): 2008 update.</title>
        <authorList>
            <consortium name="The rice annotation project (RAP)"/>
        </authorList>
    </citation>
    <scope>GENOME REANNOTATION</scope>
    <source>
        <strain evidence="3">cv. Nipponbare</strain>
    </source>
</reference>
<dbReference type="Proteomes" id="UP000000763">
    <property type="component" value="Chromosome 2"/>
</dbReference>
<proteinExistence type="predicted"/>
<dbReference type="AlphaFoldDB" id="Q6K659"/>